<evidence type="ECO:0000313" key="1">
    <source>
        <dbReference type="EMBL" id="MTJ44111.1"/>
    </source>
</evidence>
<dbReference type="EMBL" id="VILF01000003">
    <property type="protein sequence ID" value="MTJ44111.1"/>
    <property type="molecule type" value="Genomic_DNA"/>
</dbReference>
<gene>
    <name evidence="1" type="ORF">FJR39_13350</name>
</gene>
<reference evidence="2" key="1">
    <citation type="journal article" date="2020" name="Toxins">
        <title>Phylogenomic Analysis of Secondary Metabolism in the Toxic Cyanobacterial Genera Anabaena, Dolichospermum and Aphanizomenon.</title>
        <authorList>
            <person name="Oesterholm J."/>
            <person name="Popin R.V."/>
            <person name="Fewer D.P."/>
            <person name="Sivonen K."/>
        </authorList>
    </citation>
    <scope>NUCLEOTIDE SEQUENCE [LARGE SCALE GENOMIC DNA]</scope>
    <source>
        <strain evidence="2">UHCC 0037</strain>
    </source>
</reference>
<sequence>MYNVSDIAQYLIHYANLEEDGMMTNLKLQKLLYYIQGFHLAIFDKPIFDEEIKAWQYGPVVEPVYHFYKKYGRNPLPELDDFNPEIIGVTDRELIDEVYGVYGKYTGTVLANITHQEKPWISTELNQTITHDLMRDYFKSQISVG</sequence>
<protein>
    <submittedName>
        <fullName evidence="1">DUF4065 domain-containing protein</fullName>
    </submittedName>
</protein>
<evidence type="ECO:0000313" key="2">
    <source>
        <dbReference type="Proteomes" id="UP001517388"/>
    </source>
</evidence>
<accession>A0ACC7S7D9</accession>
<keyword evidence="2" id="KW-1185">Reference proteome</keyword>
<name>A0ACC7S7D9_DOLFA</name>
<organism evidence="1 2">
    <name type="scientific">Dolichospermum flos-aquae UHCC 0037</name>
    <dbReference type="NCBI Taxonomy" id="2590026"/>
    <lineage>
        <taxon>Bacteria</taxon>
        <taxon>Bacillati</taxon>
        <taxon>Cyanobacteriota</taxon>
        <taxon>Cyanophyceae</taxon>
        <taxon>Nostocales</taxon>
        <taxon>Aphanizomenonaceae</taxon>
        <taxon>Dolichospermum</taxon>
    </lineage>
</organism>
<dbReference type="Proteomes" id="UP001517388">
    <property type="component" value="Unassembled WGS sequence"/>
</dbReference>
<proteinExistence type="predicted"/>
<comment type="caution">
    <text evidence="1">The sequence shown here is derived from an EMBL/GenBank/DDBJ whole genome shotgun (WGS) entry which is preliminary data.</text>
</comment>